<dbReference type="InterPro" id="IPR008266">
    <property type="entry name" value="Tyr_kinase_AS"/>
</dbReference>
<dbReference type="CDD" id="cd00063">
    <property type="entry name" value="FN3"/>
    <property type="match status" value="2"/>
</dbReference>
<evidence type="ECO:0000256" key="10">
    <source>
        <dbReference type="ARBA" id="ARBA00022741"/>
    </source>
</evidence>
<name>A0AAV2T1J1_CALDB</name>
<evidence type="ECO:0000256" key="3">
    <source>
        <dbReference type="ARBA" id="ARBA00022553"/>
    </source>
</evidence>
<dbReference type="SUPFAM" id="SSF57184">
    <property type="entry name" value="Growth factor receptor domain"/>
    <property type="match status" value="1"/>
</dbReference>
<accession>A0AAV2T1J1</accession>
<evidence type="ECO:0000256" key="1">
    <source>
        <dbReference type="ARBA" id="ARBA00004479"/>
    </source>
</evidence>
<proteinExistence type="predicted"/>
<evidence type="ECO:0000256" key="18">
    <source>
        <dbReference type="ARBA" id="ARBA00023211"/>
    </source>
</evidence>
<dbReference type="InterPro" id="IPR009030">
    <property type="entry name" value="Growth_fac_rcpt_cys_sf"/>
</dbReference>
<keyword evidence="9" id="KW-0677">Repeat</keyword>
<dbReference type="InterPro" id="IPR020635">
    <property type="entry name" value="Tyr_kinase_cat_dom"/>
</dbReference>
<keyword evidence="14 20" id="KW-0472">Membrane</keyword>
<dbReference type="SUPFAM" id="SSF56112">
    <property type="entry name" value="Protein kinase-like (PK-like)"/>
    <property type="match status" value="1"/>
</dbReference>
<dbReference type="Pfam" id="PF01030">
    <property type="entry name" value="Recep_L_domain"/>
    <property type="match status" value="2"/>
</dbReference>
<evidence type="ECO:0000259" key="21">
    <source>
        <dbReference type="PROSITE" id="PS50011"/>
    </source>
</evidence>
<dbReference type="GO" id="GO:0043235">
    <property type="term" value="C:receptor complex"/>
    <property type="evidence" value="ECO:0007669"/>
    <property type="project" value="TreeGrafter"/>
</dbReference>
<feature type="transmembrane region" description="Helical" evidence="20">
    <location>
        <begin position="1018"/>
        <end position="1039"/>
    </location>
</feature>
<feature type="domain" description="Fibronectin type-III" evidence="22">
    <location>
        <begin position="895"/>
        <end position="1005"/>
    </location>
</feature>
<evidence type="ECO:0000313" key="23">
    <source>
        <dbReference type="EMBL" id="CAL5130009.1"/>
    </source>
</evidence>
<dbReference type="InterPro" id="IPR036941">
    <property type="entry name" value="Rcpt_L-dom_sf"/>
</dbReference>
<dbReference type="Gene3D" id="2.60.40.10">
    <property type="entry name" value="Immunoglobulins"/>
    <property type="match status" value="3"/>
</dbReference>
<dbReference type="SUPFAM" id="SSF49265">
    <property type="entry name" value="Fibronectin type III"/>
    <property type="match status" value="2"/>
</dbReference>
<evidence type="ECO:0000313" key="24">
    <source>
        <dbReference type="Proteomes" id="UP001497525"/>
    </source>
</evidence>
<dbReference type="GO" id="GO:0007169">
    <property type="term" value="P:cell surface receptor protein tyrosine kinase signaling pathway"/>
    <property type="evidence" value="ECO:0007669"/>
    <property type="project" value="TreeGrafter"/>
</dbReference>
<dbReference type="GO" id="GO:0004714">
    <property type="term" value="F:transmembrane receptor protein tyrosine kinase activity"/>
    <property type="evidence" value="ECO:0007669"/>
    <property type="project" value="UniProtKB-EC"/>
</dbReference>
<dbReference type="InterPro" id="IPR000719">
    <property type="entry name" value="Prot_kinase_dom"/>
</dbReference>
<dbReference type="InterPro" id="IPR001245">
    <property type="entry name" value="Ser-Thr/Tyr_kinase_cat_dom"/>
</dbReference>
<comment type="subcellular location">
    <subcellularLocation>
        <location evidence="1">Membrane</location>
        <topology evidence="1">Single-pass type I membrane protein</topology>
    </subcellularLocation>
</comment>
<comment type="catalytic activity">
    <reaction evidence="19">
        <text>L-tyrosyl-[protein] + ATP = O-phospho-L-tyrosyl-[protein] + ADP + H(+)</text>
        <dbReference type="Rhea" id="RHEA:10596"/>
        <dbReference type="Rhea" id="RHEA-COMP:10136"/>
        <dbReference type="Rhea" id="RHEA-COMP:20101"/>
        <dbReference type="ChEBI" id="CHEBI:15378"/>
        <dbReference type="ChEBI" id="CHEBI:30616"/>
        <dbReference type="ChEBI" id="CHEBI:46858"/>
        <dbReference type="ChEBI" id="CHEBI:61978"/>
        <dbReference type="ChEBI" id="CHEBI:456216"/>
        <dbReference type="EC" id="2.7.10.1"/>
    </reaction>
</comment>
<keyword evidence="8" id="KW-0732">Signal</keyword>
<keyword evidence="18" id="KW-0464">Manganese</keyword>
<keyword evidence="13 20" id="KW-1133">Transmembrane helix</keyword>
<evidence type="ECO:0000256" key="17">
    <source>
        <dbReference type="ARBA" id="ARBA00023180"/>
    </source>
</evidence>
<comment type="caution">
    <text evidence="23">The sequence shown here is derived from an EMBL/GenBank/DDBJ whole genome shotgun (WGS) entry which is preliminary data.</text>
</comment>
<dbReference type="Gene3D" id="3.30.200.20">
    <property type="entry name" value="Phosphorylase Kinase, domain 1"/>
    <property type="match status" value="1"/>
</dbReference>
<dbReference type="PANTHER" id="PTHR24416:SF525">
    <property type="entry name" value="INSULIN-LIKE RECEPTOR"/>
    <property type="match status" value="1"/>
</dbReference>
<keyword evidence="16" id="KW-0675">Receptor</keyword>
<dbReference type="InterPro" id="IPR006211">
    <property type="entry name" value="Furin-like_Cys-rich_dom"/>
</dbReference>
<evidence type="ECO:0000256" key="12">
    <source>
        <dbReference type="ARBA" id="ARBA00022840"/>
    </source>
</evidence>
<evidence type="ECO:0000256" key="20">
    <source>
        <dbReference type="SAM" id="Phobius"/>
    </source>
</evidence>
<dbReference type="SMART" id="SM00261">
    <property type="entry name" value="FU"/>
    <property type="match status" value="1"/>
</dbReference>
<keyword evidence="5" id="KW-0165">Cleavage on pair of basic residues</keyword>
<evidence type="ECO:0000256" key="9">
    <source>
        <dbReference type="ARBA" id="ARBA00022737"/>
    </source>
</evidence>
<protein>
    <recommendedName>
        <fullName evidence="2">receptor protein-tyrosine kinase</fullName>
        <ecNumber evidence="2">2.7.10.1</ecNumber>
    </recommendedName>
</protein>
<dbReference type="PROSITE" id="PS50011">
    <property type="entry name" value="PROTEIN_KINASE_DOM"/>
    <property type="match status" value="1"/>
</dbReference>
<evidence type="ECO:0000256" key="19">
    <source>
        <dbReference type="ARBA" id="ARBA00051243"/>
    </source>
</evidence>
<keyword evidence="17" id="KW-0325">Glycoprotein</keyword>
<dbReference type="CDD" id="cd00064">
    <property type="entry name" value="FU"/>
    <property type="match status" value="1"/>
</dbReference>
<evidence type="ECO:0000256" key="14">
    <source>
        <dbReference type="ARBA" id="ARBA00023136"/>
    </source>
</evidence>
<evidence type="ECO:0000256" key="11">
    <source>
        <dbReference type="ARBA" id="ARBA00022777"/>
    </source>
</evidence>
<keyword evidence="11" id="KW-0418">Kinase</keyword>
<dbReference type="EMBL" id="CAXLJL010000057">
    <property type="protein sequence ID" value="CAL5130009.1"/>
    <property type="molecule type" value="Genomic_DNA"/>
</dbReference>
<dbReference type="Gene3D" id="3.80.20.20">
    <property type="entry name" value="Receptor L-domain"/>
    <property type="match status" value="2"/>
</dbReference>
<dbReference type="InterPro" id="IPR036116">
    <property type="entry name" value="FN3_sf"/>
</dbReference>
<dbReference type="InterPro" id="IPR006212">
    <property type="entry name" value="Furin_repeat"/>
</dbReference>
<dbReference type="SMART" id="SM00219">
    <property type="entry name" value="TyrKc"/>
    <property type="match status" value="1"/>
</dbReference>
<keyword evidence="10" id="KW-0547">Nucleotide-binding</keyword>
<organism evidence="23 24">
    <name type="scientific">Calicophoron daubneyi</name>
    <name type="common">Rumen fluke</name>
    <name type="synonym">Paramphistomum daubneyi</name>
    <dbReference type="NCBI Taxonomy" id="300641"/>
    <lineage>
        <taxon>Eukaryota</taxon>
        <taxon>Metazoa</taxon>
        <taxon>Spiralia</taxon>
        <taxon>Lophotrochozoa</taxon>
        <taxon>Platyhelminthes</taxon>
        <taxon>Trematoda</taxon>
        <taxon>Digenea</taxon>
        <taxon>Plagiorchiida</taxon>
        <taxon>Pronocephalata</taxon>
        <taxon>Paramphistomoidea</taxon>
        <taxon>Paramphistomidae</taxon>
        <taxon>Calicophoron</taxon>
    </lineage>
</organism>
<evidence type="ECO:0000256" key="15">
    <source>
        <dbReference type="ARBA" id="ARBA00023137"/>
    </source>
</evidence>
<keyword evidence="4" id="KW-0808">Transferase</keyword>
<keyword evidence="3" id="KW-0597">Phosphoprotein</keyword>
<evidence type="ECO:0000256" key="4">
    <source>
        <dbReference type="ARBA" id="ARBA00022679"/>
    </source>
</evidence>
<sequence>MNIKCCVDSRCTLPNLVEIRGSLVVEYSTCNSDLSVLLPNLTVIRGRGHASTKINIGEAYGIVVRHTRLKGLGLPSLTYLNPKKVALVDNPRLCYMETIDWGALVDTLESNQTAQLSDILTSFGFRNYCPDQCPSNCPYRSGVNYKGRSCWSSNACQAACNHACSSKDLTCQLSKPEHCCHSECLGACNGPGSMNCVSCKRVIFDKQCLSRCPAGYYKLHGYRCVTRAECVGFVHLSMESAADEPAVANYSVFDGDCVHSCPIGYDRLESGECVLCPNGLCRRRDCGNVFIYGIDDLEKVRGCVQVRSLFVSLRQCDEVSAGLIEEAFSDLEEIHGSLHIVGSDGLSSLRFLRKLRTLHGFRSDGSYSDDHAHTSVEIAWNSRLMHLWSPAPSTPGETPHITIHSGRLVFTLNRNLCSNEILSFIQNHVRLKRNLTAVEYDIIQKSNGELAVCRVIPISTFRIVASQRLAFFLFTMPISTDSRQVLPPTIYYRTVKHTKGQMTENETVCANTWSVQEPVCRYSREFLHSQSLQDLANCSLLSLVPAAMYEAYIEIRIMVNRTAARTPVTAFTTYPDTPSTPVNVRAYATRPDFIRLKWERPAKPNGPIVHYLIWHRSIPLNPADYASKHSACISSTPIPSIKTQHVSANESVDAVGFDTPAVSASDFSKRSSVTDPLSPHKERSSCTRCAFICHMNTATKRRSDDRRNTLSIGQTERERREMILFEDRLQNLLLHPRNNPKGSPRFRRSVGIKSKMERFTSSERNPVETSPDLDRGQMPLVLFPLNTSSDDILTILVGNLSHFTDYRFGISACHDPHDADGRPTISNSTTIRSPEDAVLASWCSSVAWVRCRTLAIPDLDAVDPHSLEVVNIWNYRPACWNLDSHIECSIEMRTNVSRLNTTSPTESILSATLLTWYPPSRPNGFILYYQIRYRRVNADNKEQPPEWSTICSLARSESVVVKTDRRHSVVLHDLQSGQYEFQIMSVSPAGNSSWSSGRLFYLWSGKRSSVLDFVKGHFYTLLWTFLFTFATIVVVVIVFERCLARRRRATMRGLGRDQNHFLLSIVPDEWELVPEDVCLDMDRLLGQGSFGAVYQGLLRRLTTPAVLDYVKCPYPSVTEKLEGMDVAVKTVTHGTTLADIREFLSEAAFMKNFRSYHIVRMLGVLPVRSSGQYRSPAIVMELMVHGDLATYLRKRLSSGDCSLGSVPPTLALRWAGQLADGMAFLSSNLLIHRDLAARNCMVDGQLTVKIGDFGLARYLNSDQYYRRHGQGRLPVRWMSPESLRSAYYTVKSDVWSYGVVLWEIATFAALPYSGLSNDDVVEHVVAGGRLNLHDSSSLPSPLFSIMNRCWSPDPADRPTFEEILIILDPIMNDNAFRAVSYFHTERTRSGRGSLAGEH</sequence>
<dbReference type="Gene3D" id="1.10.510.10">
    <property type="entry name" value="Transferase(Phosphotransferase) domain 1"/>
    <property type="match status" value="1"/>
</dbReference>
<keyword evidence="15" id="KW-0829">Tyrosine-protein kinase</keyword>
<dbReference type="InterPro" id="IPR011009">
    <property type="entry name" value="Kinase-like_dom_sf"/>
</dbReference>
<dbReference type="InterPro" id="IPR000494">
    <property type="entry name" value="Rcpt_L-dom"/>
</dbReference>
<evidence type="ECO:0000256" key="7">
    <source>
        <dbReference type="ARBA" id="ARBA00022723"/>
    </source>
</evidence>
<dbReference type="GO" id="GO:0005886">
    <property type="term" value="C:plasma membrane"/>
    <property type="evidence" value="ECO:0007669"/>
    <property type="project" value="TreeGrafter"/>
</dbReference>
<evidence type="ECO:0000259" key="22">
    <source>
        <dbReference type="PROSITE" id="PS50853"/>
    </source>
</evidence>
<dbReference type="Pfam" id="PF07714">
    <property type="entry name" value="PK_Tyr_Ser-Thr"/>
    <property type="match status" value="1"/>
</dbReference>
<dbReference type="InterPro" id="IPR050122">
    <property type="entry name" value="RTK"/>
</dbReference>
<dbReference type="Proteomes" id="UP001497525">
    <property type="component" value="Unassembled WGS sequence"/>
</dbReference>
<dbReference type="PROSITE" id="PS50853">
    <property type="entry name" value="FN3"/>
    <property type="match status" value="1"/>
</dbReference>
<keyword evidence="12" id="KW-0067">ATP-binding</keyword>
<dbReference type="FunFam" id="1.10.510.10:FF:000554">
    <property type="entry name" value="Predicted protein"/>
    <property type="match status" value="1"/>
</dbReference>
<evidence type="ECO:0000256" key="8">
    <source>
        <dbReference type="ARBA" id="ARBA00022729"/>
    </source>
</evidence>
<dbReference type="GO" id="GO:0046872">
    <property type="term" value="F:metal ion binding"/>
    <property type="evidence" value="ECO:0007669"/>
    <property type="project" value="UniProtKB-KW"/>
</dbReference>
<keyword evidence="6 20" id="KW-0812">Transmembrane</keyword>
<keyword evidence="7" id="KW-0479">Metal-binding</keyword>
<feature type="domain" description="Protein kinase" evidence="21">
    <location>
        <begin position="1079"/>
        <end position="1371"/>
    </location>
</feature>
<evidence type="ECO:0000256" key="16">
    <source>
        <dbReference type="ARBA" id="ARBA00023170"/>
    </source>
</evidence>
<dbReference type="InterPro" id="IPR013783">
    <property type="entry name" value="Ig-like_fold"/>
</dbReference>
<evidence type="ECO:0000256" key="13">
    <source>
        <dbReference type="ARBA" id="ARBA00022989"/>
    </source>
</evidence>
<dbReference type="EC" id="2.7.10.1" evidence="2"/>
<gene>
    <name evidence="23" type="ORF">CDAUBV1_LOCUS1454</name>
</gene>
<dbReference type="SUPFAM" id="SSF52058">
    <property type="entry name" value="L domain-like"/>
    <property type="match status" value="2"/>
</dbReference>
<dbReference type="Pfam" id="PF00757">
    <property type="entry name" value="Furin-like"/>
    <property type="match status" value="1"/>
</dbReference>
<dbReference type="PANTHER" id="PTHR24416">
    <property type="entry name" value="TYROSINE-PROTEIN KINASE RECEPTOR"/>
    <property type="match status" value="1"/>
</dbReference>
<dbReference type="Gene3D" id="2.10.220.10">
    <property type="entry name" value="Hormone Receptor, Insulin-like Growth Factor Receptor 1, Chain A, domain 2"/>
    <property type="match status" value="1"/>
</dbReference>
<evidence type="ECO:0000256" key="6">
    <source>
        <dbReference type="ARBA" id="ARBA00022692"/>
    </source>
</evidence>
<evidence type="ECO:0000256" key="5">
    <source>
        <dbReference type="ARBA" id="ARBA00022685"/>
    </source>
</evidence>
<evidence type="ECO:0000256" key="2">
    <source>
        <dbReference type="ARBA" id="ARBA00011902"/>
    </source>
</evidence>
<dbReference type="PROSITE" id="PS00109">
    <property type="entry name" value="PROTEIN_KINASE_TYR"/>
    <property type="match status" value="1"/>
</dbReference>
<dbReference type="SMART" id="SM00060">
    <property type="entry name" value="FN3"/>
    <property type="match status" value="2"/>
</dbReference>
<dbReference type="GO" id="GO:0005524">
    <property type="term" value="F:ATP binding"/>
    <property type="evidence" value="ECO:0007669"/>
    <property type="project" value="UniProtKB-KW"/>
</dbReference>
<dbReference type="InterPro" id="IPR003961">
    <property type="entry name" value="FN3_dom"/>
</dbReference>
<reference evidence="23" key="1">
    <citation type="submission" date="2024-06" db="EMBL/GenBank/DDBJ databases">
        <authorList>
            <person name="Liu X."/>
            <person name="Lenzi L."/>
            <person name="Haldenby T S."/>
            <person name="Uol C."/>
        </authorList>
    </citation>
    <scope>NUCLEOTIDE SEQUENCE</scope>
</reference>
<dbReference type="PRINTS" id="PR00109">
    <property type="entry name" value="TYRKINASE"/>
</dbReference>